<feature type="transmembrane region" description="Helical" evidence="1">
    <location>
        <begin position="164"/>
        <end position="185"/>
    </location>
</feature>
<dbReference type="EMBL" id="AAPI01000003">
    <property type="protein sequence ID" value="EAS47255.1"/>
    <property type="molecule type" value="Genomic_DNA"/>
</dbReference>
<gene>
    <name evidence="2" type="ORF">GB2207_11578</name>
</gene>
<protein>
    <submittedName>
        <fullName evidence="2">Uncharacterized protein</fullName>
    </submittedName>
</protein>
<dbReference type="Gene3D" id="1.20.120.1630">
    <property type="match status" value="1"/>
</dbReference>
<feature type="transmembrane region" description="Helical" evidence="1">
    <location>
        <begin position="220"/>
        <end position="240"/>
    </location>
</feature>
<dbReference type="AlphaFoldDB" id="Q1YSF1"/>
<dbReference type="HOGENOM" id="CLU_043418_3_1_6"/>
<sequence length="305" mass="34908">MNYFRPLYPFLFGWALILNSPTFSDIGLINGLGQLVLFALVVCLPIWRTERMSYVDIGWPWGLVLLGLISYWLSDGYWLRSLVVSAIVILIGLRMGMGALKMWRMGLLKKEFPRYQYQRRRWEKDGKTNVQLALQVDAISQGLANASFLALPVLIIASNNSPQFSLFEVAGLVIWVLAFAMETVADMQKLAFLQKMKKQGKQRQVCDVGLWRYCRHPNYFAEWMVWNGLVVAAIPSWLALQNTESTLIWGLLGAGLLFTSRMMYSTLVYVTGAVPSEYYSAQKRPGYTEYQQHTNRFFPGLRRGS</sequence>
<name>Q1YSF1_9GAMM</name>
<evidence type="ECO:0000313" key="2">
    <source>
        <dbReference type="EMBL" id="EAS47255.1"/>
    </source>
</evidence>
<keyword evidence="1" id="KW-1133">Transmembrane helix</keyword>
<dbReference type="PANTHER" id="PTHR32251:SF17">
    <property type="entry name" value="STEROID 5-ALPHA REDUCTASE C-TERMINAL DOMAIN-CONTAINING PROTEIN"/>
    <property type="match status" value="1"/>
</dbReference>
<dbReference type="PROSITE" id="PS50244">
    <property type="entry name" value="S5A_REDUCTASE"/>
    <property type="match status" value="1"/>
</dbReference>
<feature type="transmembrane region" description="Helical" evidence="1">
    <location>
        <begin position="246"/>
        <end position="264"/>
    </location>
</feature>
<comment type="caution">
    <text evidence="2">The sequence shown here is derived from an EMBL/GenBank/DDBJ whole genome shotgun (WGS) entry which is preliminary data.</text>
</comment>
<feature type="transmembrane region" description="Helical" evidence="1">
    <location>
        <begin position="79"/>
        <end position="100"/>
    </location>
</feature>
<evidence type="ECO:0000313" key="3">
    <source>
        <dbReference type="Proteomes" id="UP000005555"/>
    </source>
</evidence>
<dbReference type="InterPro" id="IPR010721">
    <property type="entry name" value="UstE-like"/>
</dbReference>
<dbReference type="Proteomes" id="UP000005555">
    <property type="component" value="Unassembled WGS sequence"/>
</dbReference>
<keyword evidence="3" id="KW-1185">Reference proteome</keyword>
<accession>Q1YSF1</accession>
<reference evidence="2 3" key="1">
    <citation type="submission" date="2006-03" db="EMBL/GenBank/DDBJ databases">
        <authorList>
            <person name="Giovannoni S.J."/>
            <person name="Cho J.-C."/>
            <person name="Ferriera S."/>
            <person name="Johnson J."/>
            <person name="Kravitz S."/>
            <person name="Halpern A."/>
            <person name="Remington K."/>
            <person name="Beeson K."/>
            <person name="Tran B."/>
            <person name="Rogers Y.-H."/>
            <person name="Friedman R."/>
            <person name="Venter J.C."/>
        </authorList>
    </citation>
    <scope>NUCLEOTIDE SEQUENCE [LARGE SCALE GENOMIC DNA]</scope>
    <source>
        <strain evidence="2 3">HTCC2207</strain>
    </source>
</reference>
<dbReference type="GO" id="GO:0016020">
    <property type="term" value="C:membrane"/>
    <property type="evidence" value="ECO:0007669"/>
    <property type="project" value="TreeGrafter"/>
</dbReference>
<dbReference type="STRING" id="314287.GB2207_11578"/>
<dbReference type="OrthoDB" id="9779233at2"/>
<dbReference type="Pfam" id="PF06966">
    <property type="entry name" value="DUF1295"/>
    <property type="match status" value="1"/>
</dbReference>
<organism evidence="2 3">
    <name type="scientific">gamma proteobacterium HTCC2207</name>
    <dbReference type="NCBI Taxonomy" id="314287"/>
    <lineage>
        <taxon>Bacteria</taxon>
        <taxon>Pseudomonadati</taxon>
        <taxon>Pseudomonadota</taxon>
        <taxon>Gammaproteobacteria</taxon>
        <taxon>Cellvibrionales</taxon>
        <taxon>Porticoccaceae</taxon>
        <taxon>SAR92 clade</taxon>
    </lineage>
</organism>
<evidence type="ECO:0000256" key="1">
    <source>
        <dbReference type="SAM" id="Phobius"/>
    </source>
</evidence>
<feature type="transmembrane region" description="Helical" evidence="1">
    <location>
        <begin position="26"/>
        <end position="47"/>
    </location>
</feature>
<feature type="transmembrane region" description="Helical" evidence="1">
    <location>
        <begin position="54"/>
        <end position="73"/>
    </location>
</feature>
<dbReference type="PANTHER" id="PTHR32251">
    <property type="entry name" value="3-OXO-5-ALPHA-STEROID 4-DEHYDROGENASE"/>
    <property type="match status" value="1"/>
</dbReference>
<keyword evidence="1" id="KW-0472">Membrane</keyword>
<keyword evidence="1" id="KW-0812">Transmembrane</keyword>
<dbReference type="eggNOG" id="COG3752">
    <property type="taxonomic scope" value="Bacteria"/>
</dbReference>
<proteinExistence type="predicted"/>